<dbReference type="PANTHER" id="PTHR11439">
    <property type="entry name" value="GAG-POL-RELATED RETROTRANSPOSON"/>
    <property type="match status" value="1"/>
</dbReference>
<name>A0A5S6Q3I8_TRIMR</name>
<evidence type="ECO:0000259" key="1">
    <source>
        <dbReference type="Pfam" id="PF07727"/>
    </source>
</evidence>
<dbReference type="Pfam" id="PF07727">
    <property type="entry name" value="RVT_2"/>
    <property type="match status" value="1"/>
</dbReference>
<dbReference type="InterPro" id="IPR036397">
    <property type="entry name" value="RNaseH_sf"/>
</dbReference>
<dbReference type="AlphaFoldDB" id="A0A5S6Q3I8"/>
<organism evidence="2 3">
    <name type="scientific">Trichuris muris</name>
    <name type="common">Mouse whipworm</name>
    <dbReference type="NCBI Taxonomy" id="70415"/>
    <lineage>
        <taxon>Eukaryota</taxon>
        <taxon>Metazoa</taxon>
        <taxon>Ecdysozoa</taxon>
        <taxon>Nematoda</taxon>
        <taxon>Enoplea</taxon>
        <taxon>Dorylaimia</taxon>
        <taxon>Trichinellida</taxon>
        <taxon>Trichuridae</taxon>
        <taxon>Trichuris</taxon>
    </lineage>
</organism>
<dbReference type="GO" id="GO:0003676">
    <property type="term" value="F:nucleic acid binding"/>
    <property type="evidence" value="ECO:0007669"/>
    <property type="project" value="InterPro"/>
</dbReference>
<evidence type="ECO:0000313" key="3">
    <source>
        <dbReference type="WBParaSite" id="TMUE_0000001796.1"/>
    </source>
</evidence>
<dbReference type="GO" id="GO:0006259">
    <property type="term" value="P:DNA metabolic process"/>
    <property type="evidence" value="ECO:0007669"/>
    <property type="project" value="UniProtKB-ARBA"/>
</dbReference>
<proteinExistence type="predicted"/>
<dbReference type="InterPro" id="IPR013103">
    <property type="entry name" value="RVT_2"/>
</dbReference>
<accession>A0A5S6Q3I8</accession>
<dbReference type="WBParaSite" id="TMUE_0000001796.1">
    <property type="protein sequence ID" value="TMUE_0000001796.1"/>
    <property type="gene ID" value="WBGene00297667"/>
</dbReference>
<feature type="domain" description="Reverse transcriptase Ty1/copia-type" evidence="1">
    <location>
        <begin position="58"/>
        <end position="302"/>
    </location>
</feature>
<dbReference type="STRING" id="70415.A0A5S6Q3I8"/>
<evidence type="ECO:0000313" key="2">
    <source>
        <dbReference type="Proteomes" id="UP000046395"/>
    </source>
</evidence>
<dbReference type="PANTHER" id="PTHR11439:SF483">
    <property type="entry name" value="PEPTIDE SYNTHASE GLIP-LIKE, PUTATIVE (AFU_ORTHOLOGUE AFUA_3G12920)-RELATED"/>
    <property type="match status" value="1"/>
</dbReference>
<reference evidence="3" key="1">
    <citation type="submission" date="2019-12" db="UniProtKB">
        <authorList>
            <consortium name="WormBaseParasite"/>
        </authorList>
    </citation>
    <scope>IDENTIFICATION</scope>
</reference>
<sequence>MSQRGTKGHPPRRFGFDAECYKVQDPSSMDDVFQLPPHERRLWMQAAAREIKSMQKLHVWDLVDLPPGKKPISLKWVFKVKPNSEGQADTYKARLVARGFSQRYGEDYDETFAPVVKHDTVRVLLSLAAAQKLHVRHLDVKAAYLNSPLEEELYVKQPPGFEVQGQEHKVLLLRKSLYGLKQSARAWNKMATDTLTSLGFEQAMADHCLFSKKEKNGSRTYILIYVDDLLVVGATPKITKEVGIQMDKFFQTKDLGEVKNYLGIQIEREGDGSILLHQRNKIEQLLEQYGLMECKPAPTPMETGFLSVNQESPPMPDNTKYRQAIGSLLYVATVSRPDIAAPVGFLCRHVEKPTEADWKAVKRVMRYLAATKYMTLRLSSAGGIDLQCYVDADWAGDKADRKSTTGFVFQLGKNTVAWSSRKQSVVALSSTEAEYLAVSHACRELLWLRQLLKDLGIAVKDPTIIHEDNQACIKMVNSERYGARTKHVDVCHHHVRDLRAQGTIKLQYCPSDKMRADILTKPLCKDKFSRFAHLIGLEDHKDPKESAHDLTGAK</sequence>
<protein>
    <submittedName>
        <fullName evidence="3">Reverse transcriptase Ty1/copia-type domain-containing protein</fullName>
    </submittedName>
</protein>
<dbReference type="SUPFAM" id="SSF56672">
    <property type="entry name" value="DNA/RNA polymerases"/>
    <property type="match status" value="1"/>
</dbReference>
<dbReference type="Proteomes" id="UP000046395">
    <property type="component" value="Unassembled WGS sequence"/>
</dbReference>
<dbReference type="InterPro" id="IPR043502">
    <property type="entry name" value="DNA/RNA_pol_sf"/>
</dbReference>
<dbReference type="CDD" id="cd09272">
    <property type="entry name" value="RNase_HI_RT_Ty1"/>
    <property type="match status" value="1"/>
</dbReference>
<keyword evidence="2" id="KW-1185">Reference proteome</keyword>
<dbReference type="Gene3D" id="3.30.420.10">
    <property type="entry name" value="Ribonuclease H-like superfamily/Ribonuclease H"/>
    <property type="match status" value="1"/>
</dbReference>